<evidence type="ECO:0000256" key="9">
    <source>
        <dbReference type="ARBA" id="ARBA00023242"/>
    </source>
</evidence>
<keyword evidence="9" id="KW-0539">Nucleus</keyword>
<feature type="non-terminal residue" evidence="16">
    <location>
        <position position="726"/>
    </location>
</feature>
<dbReference type="CDD" id="cd01439">
    <property type="entry name" value="TCCD_inducible_PARP_like"/>
    <property type="match status" value="1"/>
</dbReference>
<keyword evidence="12" id="KW-1133">Transmembrane helix</keyword>
<dbReference type="Gene3D" id="3.90.228.10">
    <property type="match status" value="1"/>
</dbReference>
<comment type="subcellular location">
    <subcellularLocation>
        <location evidence="2">Cytoplasm</location>
    </subcellularLocation>
    <subcellularLocation>
        <location evidence="1">Nucleus</location>
    </subcellularLocation>
</comment>
<evidence type="ECO:0000259" key="14">
    <source>
        <dbReference type="PROSITE" id="PS50918"/>
    </source>
</evidence>
<name>A0ABS2YJ22_POLSP</name>
<protein>
    <submittedName>
        <fullName evidence="16">PAR12 polymerase</fullName>
    </submittedName>
</protein>
<dbReference type="Gene3D" id="3.30.1370.210">
    <property type="match status" value="2"/>
</dbReference>
<feature type="domain" description="C3H1-type" evidence="13">
    <location>
        <begin position="96"/>
        <end position="119"/>
    </location>
</feature>
<sequence>MYKAGISSYTTRILCSNKGALVYRHLHKSVSEKYDISNQLFCEILKNSSRFVIVQGSEGKIPGREVSLDSKVIAKTSVRLCKDYPKDCGDCKGLHLCKYFVYGNCRFNASNCRFSHDLHSIHNILVLRANELQDLEDDELCQLLLQNDPALLPEVCIHYNKGFGKFGACTHETKCTKLHICQHFMQGDCRFESQCKRSHKFDGISWQILKSRGLAPDLIRNLPDIYQNIYSIRNSKTGESQEAHVRTREPSICSNSDAEHEEICLFYIRKHCGFKDGKNWQVLFYILTLCYMIFIMLLKTVQSKILLARLLLTVFQSSTFKKLDEEPCCIQYSSKIRYKCLKVHYHLPYKWEVLNGSAWTDLPDTEEIEKAFCNPANTTSGGSPAVDFLTMRRGLASVRRLSTASSVTKPPHFILTTDWAWYWQDEHRVWVEYGKQASQGLRTGADKHHPSSVTSEALEKAFLADPDSNVPFSVGQQQYNLSFRDMRQQNCVYQTQREVRRRPRFVSARDVESKIKSDSAGNSTSQSVPSHWLQSAVPGFGYKLVRLSSSSEEFKQVQYFFQRTMPKFTIQKIERIQNLGLWEVFQWQKEQMKKKTGGKDVDERSLFHGTEKALLEAICQQNFDWRMCGTHGTAYGKGSYFARDASYSHKYAKTKDGQHIMFAAKVLVGEFTQGNSSFRRPPSKDARSTGLYDSCVDNMDNPSIFVIFEKHQIYPEYVIEYSNRCN</sequence>
<organism evidence="16 17">
    <name type="scientific">Polyodon spathula</name>
    <name type="common">North American paddlefish</name>
    <name type="synonym">Squalus spathula</name>
    <dbReference type="NCBI Taxonomy" id="7913"/>
    <lineage>
        <taxon>Eukaryota</taxon>
        <taxon>Metazoa</taxon>
        <taxon>Chordata</taxon>
        <taxon>Craniata</taxon>
        <taxon>Vertebrata</taxon>
        <taxon>Euteleostomi</taxon>
        <taxon>Actinopterygii</taxon>
        <taxon>Chondrostei</taxon>
        <taxon>Acipenseriformes</taxon>
        <taxon>Polyodontidae</taxon>
        <taxon>Polyodon</taxon>
    </lineage>
</organism>
<dbReference type="InterPro" id="IPR000571">
    <property type="entry name" value="Znf_CCCH"/>
</dbReference>
<dbReference type="SMART" id="SM00356">
    <property type="entry name" value="ZnF_C3H1"/>
    <property type="match status" value="2"/>
</dbReference>
<dbReference type="Gene3D" id="1.10.10.10">
    <property type="entry name" value="Winged helix-like DNA-binding domain superfamily/Winged helix DNA-binding domain"/>
    <property type="match status" value="1"/>
</dbReference>
<feature type="zinc finger region" description="C3H1-type" evidence="11">
    <location>
        <begin position="180"/>
        <end position="202"/>
    </location>
</feature>
<dbReference type="Pfam" id="PF23466">
    <property type="entry name" value="WWE_4"/>
    <property type="match status" value="1"/>
</dbReference>
<feature type="domain" description="C3H1-type" evidence="13">
    <location>
        <begin position="180"/>
        <end position="202"/>
    </location>
</feature>
<evidence type="ECO:0000256" key="7">
    <source>
        <dbReference type="ARBA" id="ARBA00022771"/>
    </source>
</evidence>
<dbReference type="PANTHER" id="PTHR45740:SF6">
    <property type="entry name" value="PROTEIN MONO-ADP-RIBOSYLTRANSFERASE PARP12"/>
    <property type="match status" value="1"/>
</dbReference>
<evidence type="ECO:0000256" key="5">
    <source>
        <dbReference type="ARBA" id="ARBA00022723"/>
    </source>
</evidence>
<keyword evidence="8 11" id="KW-0862">Zinc</keyword>
<dbReference type="PROSITE" id="PS50918">
    <property type="entry name" value="WWE"/>
    <property type="match status" value="1"/>
</dbReference>
<dbReference type="InterPro" id="IPR004170">
    <property type="entry name" value="WWE_dom"/>
</dbReference>
<keyword evidence="12" id="KW-0812">Transmembrane</keyword>
<keyword evidence="5 11" id="KW-0479">Metal-binding</keyword>
<evidence type="ECO:0000256" key="2">
    <source>
        <dbReference type="ARBA" id="ARBA00004496"/>
    </source>
</evidence>
<evidence type="ECO:0000256" key="6">
    <source>
        <dbReference type="ARBA" id="ARBA00022737"/>
    </source>
</evidence>
<evidence type="ECO:0000256" key="12">
    <source>
        <dbReference type="SAM" id="Phobius"/>
    </source>
</evidence>
<dbReference type="Proteomes" id="UP001166093">
    <property type="component" value="Unassembled WGS sequence"/>
</dbReference>
<keyword evidence="12" id="KW-0472">Membrane</keyword>
<dbReference type="InterPro" id="IPR056226">
    <property type="entry name" value="WH_PARP12"/>
</dbReference>
<evidence type="ECO:0000256" key="8">
    <source>
        <dbReference type="ARBA" id="ARBA00022833"/>
    </source>
</evidence>
<comment type="similarity">
    <text evidence="10">Belongs to the ARTD/PARP family.</text>
</comment>
<keyword evidence="3" id="KW-0963">Cytoplasm</keyword>
<evidence type="ECO:0000259" key="15">
    <source>
        <dbReference type="PROSITE" id="PS51059"/>
    </source>
</evidence>
<evidence type="ECO:0000256" key="4">
    <source>
        <dbReference type="ARBA" id="ARBA00022553"/>
    </source>
</evidence>
<evidence type="ECO:0000259" key="13">
    <source>
        <dbReference type="PROSITE" id="PS50103"/>
    </source>
</evidence>
<dbReference type="InterPro" id="IPR036388">
    <property type="entry name" value="WH-like_DNA-bd_sf"/>
</dbReference>
<reference evidence="16" key="1">
    <citation type="journal article" date="2021" name="Cell">
        <title>Tracing the genetic footprints of vertebrate landing in non-teleost ray-finned fishes.</title>
        <authorList>
            <person name="Bi X."/>
            <person name="Wang K."/>
            <person name="Yang L."/>
            <person name="Pan H."/>
            <person name="Jiang H."/>
            <person name="Wei Q."/>
            <person name="Fang M."/>
            <person name="Yu H."/>
            <person name="Zhu C."/>
            <person name="Cai Y."/>
            <person name="He Y."/>
            <person name="Gan X."/>
            <person name="Zeng H."/>
            <person name="Yu D."/>
            <person name="Zhu Y."/>
            <person name="Jiang H."/>
            <person name="Qiu Q."/>
            <person name="Yang H."/>
            <person name="Zhang Y.E."/>
            <person name="Wang W."/>
            <person name="Zhu M."/>
            <person name="He S."/>
            <person name="Zhang G."/>
        </authorList>
    </citation>
    <scope>NUCLEOTIDE SEQUENCE</scope>
    <source>
        <strain evidence="16">Pddl_001</strain>
    </source>
</reference>
<feature type="domain" description="WWE" evidence="14">
    <location>
        <begin position="406"/>
        <end position="501"/>
    </location>
</feature>
<evidence type="ECO:0000256" key="3">
    <source>
        <dbReference type="ARBA" id="ARBA00022490"/>
    </source>
</evidence>
<dbReference type="PROSITE" id="PS50103">
    <property type="entry name" value="ZF_C3H1"/>
    <property type="match status" value="2"/>
</dbReference>
<dbReference type="Pfam" id="PF25261">
    <property type="entry name" value="zf-CCCH_PARP12"/>
    <property type="match status" value="1"/>
</dbReference>
<keyword evidence="7 11" id="KW-0863">Zinc-finger</keyword>
<dbReference type="SUPFAM" id="SSF56399">
    <property type="entry name" value="ADP-ribosylation"/>
    <property type="match status" value="1"/>
</dbReference>
<evidence type="ECO:0000313" key="16">
    <source>
        <dbReference type="EMBL" id="MBN3285898.1"/>
    </source>
</evidence>
<comment type="caution">
    <text evidence="16">The sequence shown here is derived from an EMBL/GenBank/DDBJ whole genome shotgun (WGS) entry which is preliminary data.</text>
</comment>
<dbReference type="PANTHER" id="PTHR45740">
    <property type="entry name" value="POLY [ADP-RIBOSE] POLYMERASE"/>
    <property type="match status" value="1"/>
</dbReference>
<dbReference type="InterPro" id="IPR012317">
    <property type="entry name" value="Poly(ADP-ribose)pol_cat_dom"/>
</dbReference>
<feature type="transmembrane region" description="Helical" evidence="12">
    <location>
        <begin position="282"/>
        <end position="301"/>
    </location>
</feature>
<feature type="zinc finger region" description="C3H1-type" evidence="11">
    <location>
        <begin position="96"/>
        <end position="119"/>
    </location>
</feature>
<dbReference type="InterPro" id="IPR037197">
    <property type="entry name" value="WWE_dom_sf"/>
</dbReference>
<feature type="non-terminal residue" evidence="16">
    <location>
        <position position="1"/>
    </location>
</feature>
<dbReference type="SUPFAM" id="SSF117839">
    <property type="entry name" value="WWE domain"/>
    <property type="match status" value="1"/>
</dbReference>
<dbReference type="Pfam" id="PF24356">
    <property type="entry name" value="WHD_PARP12"/>
    <property type="match status" value="1"/>
</dbReference>
<evidence type="ECO:0000313" key="17">
    <source>
        <dbReference type="Proteomes" id="UP001166093"/>
    </source>
</evidence>
<evidence type="ECO:0000256" key="1">
    <source>
        <dbReference type="ARBA" id="ARBA00004123"/>
    </source>
</evidence>
<dbReference type="PROSITE" id="PS51059">
    <property type="entry name" value="PARP_CATALYTIC"/>
    <property type="match status" value="1"/>
</dbReference>
<evidence type="ECO:0000256" key="11">
    <source>
        <dbReference type="PROSITE-ProRule" id="PRU00723"/>
    </source>
</evidence>
<proteinExistence type="inferred from homology"/>
<feature type="domain" description="PARP catalytic" evidence="15">
    <location>
        <begin position="528"/>
        <end position="726"/>
    </location>
</feature>
<dbReference type="Pfam" id="PF02825">
    <property type="entry name" value="WWE"/>
    <property type="match status" value="1"/>
</dbReference>
<gene>
    <name evidence="16" type="primary">Parp12_4</name>
    <name evidence="16" type="ORF">GTO93_0014795</name>
</gene>
<keyword evidence="4" id="KW-0597">Phosphoprotein</keyword>
<dbReference type="InterPro" id="IPR057602">
    <property type="entry name" value="Zfn-CCCH_PARP12"/>
</dbReference>
<dbReference type="EMBL" id="JAAWVQ010153583">
    <property type="protein sequence ID" value="MBN3285898.1"/>
    <property type="molecule type" value="Genomic_DNA"/>
</dbReference>
<dbReference type="InterPro" id="IPR051712">
    <property type="entry name" value="ARTD-AVP"/>
</dbReference>
<keyword evidence="6" id="KW-0677">Repeat</keyword>
<keyword evidence="17" id="KW-1185">Reference proteome</keyword>
<evidence type="ECO:0000256" key="10">
    <source>
        <dbReference type="ARBA" id="ARBA00024347"/>
    </source>
</evidence>
<dbReference type="Gene3D" id="3.30.720.50">
    <property type="match status" value="1"/>
</dbReference>
<accession>A0ABS2YJ22</accession>
<dbReference type="Pfam" id="PF00644">
    <property type="entry name" value="PARP"/>
    <property type="match status" value="1"/>
</dbReference>